<accession>A0A371CZ25</accession>
<keyword evidence="3" id="KW-1185">Reference proteome</keyword>
<dbReference type="AlphaFoldDB" id="A0A371CZ25"/>
<protein>
    <submittedName>
        <fullName evidence="2">Uncharacterized protein</fullName>
    </submittedName>
</protein>
<dbReference type="Proteomes" id="UP000256964">
    <property type="component" value="Unassembled WGS sequence"/>
</dbReference>
<feature type="region of interest" description="Disordered" evidence="1">
    <location>
        <begin position="129"/>
        <end position="157"/>
    </location>
</feature>
<sequence>MLCRCGRAAVLDSGFSQSRQSADICAQGLSLACALSTLPCAHNSILIVWDFVPSSSLVRRPSAGYVHLTFPCIECMSGCSFRGEHCALRRSPPAYLPAARQAIATIALVMWPVILTSALPERLTPHLIPPPQSHALPPGSGRLASRPHSLHRSRSKS</sequence>
<evidence type="ECO:0000313" key="3">
    <source>
        <dbReference type="Proteomes" id="UP000256964"/>
    </source>
</evidence>
<evidence type="ECO:0000256" key="1">
    <source>
        <dbReference type="SAM" id="MobiDB-lite"/>
    </source>
</evidence>
<dbReference type="EMBL" id="KZ857436">
    <property type="protein sequence ID" value="RDX45538.1"/>
    <property type="molecule type" value="Genomic_DNA"/>
</dbReference>
<organism evidence="2 3">
    <name type="scientific">Lentinus brumalis</name>
    <dbReference type="NCBI Taxonomy" id="2498619"/>
    <lineage>
        <taxon>Eukaryota</taxon>
        <taxon>Fungi</taxon>
        <taxon>Dikarya</taxon>
        <taxon>Basidiomycota</taxon>
        <taxon>Agaricomycotina</taxon>
        <taxon>Agaricomycetes</taxon>
        <taxon>Polyporales</taxon>
        <taxon>Polyporaceae</taxon>
        <taxon>Lentinus</taxon>
    </lineage>
</organism>
<evidence type="ECO:0000313" key="2">
    <source>
        <dbReference type="EMBL" id="RDX45538.1"/>
    </source>
</evidence>
<proteinExistence type="predicted"/>
<reference evidence="2 3" key="1">
    <citation type="journal article" date="2018" name="Biotechnol. Biofuels">
        <title>Integrative visual omics of the white-rot fungus Polyporus brumalis exposes the biotechnological potential of its oxidative enzymes for delignifying raw plant biomass.</title>
        <authorList>
            <person name="Miyauchi S."/>
            <person name="Rancon A."/>
            <person name="Drula E."/>
            <person name="Hage H."/>
            <person name="Chaduli D."/>
            <person name="Favel A."/>
            <person name="Grisel S."/>
            <person name="Henrissat B."/>
            <person name="Herpoel-Gimbert I."/>
            <person name="Ruiz-Duenas F.J."/>
            <person name="Chevret D."/>
            <person name="Hainaut M."/>
            <person name="Lin J."/>
            <person name="Wang M."/>
            <person name="Pangilinan J."/>
            <person name="Lipzen A."/>
            <person name="Lesage-Meessen L."/>
            <person name="Navarro D."/>
            <person name="Riley R."/>
            <person name="Grigoriev I.V."/>
            <person name="Zhou S."/>
            <person name="Raouche S."/>
            <person name="Rosso M.N."/>
        </authorList>
    </citation>
    <scope>NUCLEOTIDE SEQUENCE [LARGE SCALE GENOMIC DNA]</scope>
    <source>
        <strain evidence="2 3">BRFM 1820</strain>
    </source>
</reference>
<gene>
    <name evidence="2" type="ORF">OH76DRAFT_944024</name>
</gene>
<feature type="compositionally biased region" description="Basic residues" evidence="1">
    <location>
        <begin position="148"/>
        <end position="157"/>
    </location>
</feature>
<name>A0A371CZ25_9APHY</name>